<sequence>MNFINRALQSLWAKKGRSLILIGVFSAILIFVLAGLTIRSGAESATNEAKKSVVATVTLSADRQKMMEQAKSDSSTSEDEANSRPDPGSFTNTPVNLEDAEKIAALDGVKSYSFEVSTSATKGDDIEPIATEAESTEASTSDSEAAQSMGGPGGEQMPGGGMAQMSMGDFQITGVLASADYTSFSEGTATLTDGEALTADDVGTDAVLIESALAEANDLAVGDQFTLKDADDKDVTVTIKGIYETSDTGTSMGRNFNFMNPANTIFASYTLANQLNGDEAATIDSAVYQLEDPQEMDAFVTAAEKLIDTDTFSLQTNDQMYQQMLSPLNNVSSFAKNIIILVAAAGIIILTLIVMMLIRERKYEIGVLLSLGEARSKVILQFFTEVVVCMVFALGIASASGNLVGNAVGQQLLNQQTTTTANAAQDNAAADRPSEGGPSGSQGGQAPSGGPGGGRGGMNFASAFTQTDAIKELDITVSPQQIAMLAGIGLGISLLSILLSSAGILRLNPKKILIS</sequence>
<feature type="compositionally biased region" description="Gly residues" evidence="6">
    <location>
        <begin position="437"/>
        <end position="457"/>
    </location>
</feature>
<feature type="compositionally biased region" description="Low complexity" evidence="6">
    <location>
        <begin position="422"/>
        <end position="431"/>
    </location>
</feature>
<evidence type="ECO:0000256" key="3">
    <source>
        <dbReference type="ARBA" id="ARBA00022692"/>
    </source>
</evidence>
<keyword evidence="5 7" id="KW-0472">Membrane</keyword>
<keyword evidence="3 7" id="KW-0812">Transmembrane</keyword>
<keyword evidence="10" id="KW-1185">Reference proteome</keyword>
<feature type="transmembrane region" description="Helical" evidence="7">
    <location>
        <begin position="338"/>
        <end position="358"/>
    </location>
</feature>
<evidence type="ECO:0000256" key="6">
    <source>
        <dbReference type="SAM" id="MobiDB-lite"/>
    </source>
</evidence>
<dbReference type="PANTHER" id="PTHR30572:SF9">
    <property type="entry name" value="ABC TRANSPORTER PERMEASE PROTEIN"/>
    <property type="match status" value="1"/>
</dbReference>
<dbReference type="Proteomes" id="UP001429357">
    <property type="component" value="Unassembled WGS sequence"/>
</dbReference>
<dbReference type="PANTHER" id="PTHR30572">
    <property type="entry name" value="MEMBRANE COMPONENT OF TRANSPORTER-RELATED"/>
    <property type="match status" value="1"/>
</dbReference>
<feature type="domain" description="ABC3 transporter permease C-terminal" evidence="8">
    <location>
        <begin position="338"/>
        <end position="411"/>
    </location>
</feature>
<dbReference type="Pfam" id="PF02687">
    <property type="entry name" value="FtsX"/>
    <property type="match status" value="1"/>
</dbReference>
<evidence type="ECO:0000256" key="7">
    <source>
        <dbReference type="SAM" id="Phobius"/>
    </source>
</evidence>
<evidence type="ECO:0000313" key="9">
    <source>
        <dbReference type="EMBL" id="MEO1783089.1"/>
    </source>
</evidence>
<name>A0ABV0F4U8_9ENTE</name>
<evidence type="ECO:0000313" key="10">
    <source>
        <dbReference type="Proteomes" id="UP001429357"/>
    </source>
</evidence>
<evidence type="ECO:0000256" key="5">
    <source>
        <dbReference type="ARBA" id="ARBA00023136"/>
    </source>
</evidence>
<comment type="caution">
    <text evidence="9">The sequence shown here is derived from an EMBL/GenBank/DDBJ whole genome shotgun (WGS) entry which is preliminary data.</text>
</comment>
<comment type="subcellular location">
    <subcellularLocation>
        <location evidence="1">Cell membrane</location>
        <topology evidence="1">Multi-pass membrane protein</topology>
    </subcellularLocation>
</comment>
<protein>
    <recommendedName>
        <fullName evidence="8">ABC3 transporter permease C-terminal domain-containing protein</fullName>
    </recommendedName>
</protein>
<evidence type="ECO:0000259" key="8">
    <source>
        <dbReference type="Pfam" id="PF02687"/>
    </source>
</evidence>
<dbReference type="InterPro" id="IPR003838">
    <property type="entry name" value="ABC3_permease_C"/>
</dbReference>
<reference evidence="9 10" key="2">
    <citation type="submission" date="2024-02" db="EMBL/GenBank/DDBJ databases">
        <title>The Genome Sequence of Enterococcus diestrammenae JM9A.</title>
        <authorList>
            <person name="Earl A."/>
            <person name="Manson A."/>
            <person name="Gilmore M."/>
            <person name="Sanders J."/>
            <person name="Shea T."/>
            <person name="Howe W."/>
            <person name="Livny J."/>
            <person name="Cuomo C."/>
            <person name="Neafsey D."/>
            <person name="Birren B."/>
        </authorList>
    </citation>
    <scope>NUCLEOTIDE SEQUENCE [LARGE SCALE GENOMIC DNA]</scope>
    <source>
        <strain evidence="9 10">JM9A</strain>
    </source>
</reference>
<reference evidence="10" key="1">
    <citation type="submission" date="2016-06" db="EMBL/GenBank/DDBJ databases">
        <title>Four novel species of enterococci isolated from chicken manure.</title>
        <authorList>
            <person name="Van Tyne D."/>
        </authorList>
    </citation>
    <scope>NUCLEOTIDE SEQUENCE [LARGE SCALE GENOMIC DNA]</scope>
    <source>
        <strain evidence="10">JM9A</strain>
    </source>
</reference>
<keyword evidence="4 7" id="KW-1133">Transmembrane helix</keyword>
<feature type="transmembrane region" description="Helical" evidence="7">
    <location>
        <begin position="378"/>
        <end position="399"/>
    </location>
</feature>
<feature type="transmembrane region" description="Helical" evidence="7">
    <location>
        <begin position="482"/>
        <end position="505"/>
    </location>
</feature>
<gene>
    <name evidence="9" type="ORF">BAU18_002708</name>
</gene>
<organism evidence="9 10">
    <name type="scientific">Enterococcus diestrammenae</name>
    <dbReference type="NCBI Taxonomy" id="1155073"/>
    <lineage>
        <taxon>Bacteria</taxon>
        <taxon>Bacillati</taxon>
        <taxon>Bacillota</taxon>
        <taxon>Bacilli</taxon>
        <taxon>Lactobacillales</taxon>
        <taxon>Enterococcaceae</taxon>
        <taxon>Enterococcus</taxon>
    </lineage>
</organism>
<keyword evidence="2" id="KW-1003">Cell membrane</keyword>
<accession>A0ABV0F4U8</accession>
<feature type="transmembrane region" description="Helical" evidence="7">
    <location>
        <begin position="20"/>
        <end position="38"/>
    </location>
</feature>
<feature type="region of interest" description="Disordered" evidence="6">
    <location>
        <begin position="120"/>
        <end position="156"/>
    </location>
</feature>
<evidence type="ECO:0000256" key="2">
    <source>
        <dbReference type="ARBA" id="ARBA00022475"/>
    </source>
</evidence>
<feature type="region of interest" description="Disordered" evidence="6">
    <location>
        <begin position="64"/>
        <end position="95"/>
    </location>
</feature>
<dbReference type="RefSeq" id="WP_161868172.1">
    <property type="nucleotide sequence ID" value="NZ_MAEI02000001.1"/>
</dbReference>
<feature type="region of interest" description="Disordered" evidence="6">
    <location>
        <begin position="422"/>
        <end position="458"/>
    </location>
</feature>
<proteinExistence type="predicted"/>
<evidence type="ECO:0000256" key="4">
    <source>
        <dbReference type="ARBA" id="ARBA00022989"/>
    </source>
</evidence>
<dbReference type="InterPro" id="IPR050250">
    <property type="entry name" value="Macrolide_Exporter_MacB"/>
</dbReference>
<dbReference type="EMBL" id="MAEI02000001">
    <property type="protein sequence ID" value="MEO1783089.1"/>
    <property type="molecule type" value="Genomic_DNA"/>
</dbReference>
<evidence type="ECO:0000256" key="1">
    <source>
        <dbReference type="ARBA" id="ARBA00004651"/>
    </source>
</evidence>
<feature type="compositionally biased region" description="Low complexity" evidence="6">
    <location>
        <begin position="130"/>
        <end position="146"/>
    </location>
</feature>